<evidence type="ECO:0000256" key="11">
    <source>
        <dbReference type="ARBA" id="ARBA00023053"/>
    </source>
</evidence>
<dbReference type="InterPro" id="IPR010204">
    <property type="entry name" value="NqrC"/>
</dbReference>
<evidence type="ECO:0000256" key="10">
    <source>
        <dbReference type="ARBA" id="ARBA00023027"/>
    </source>
</evidence>
<keyword evidence="10 16" id="KW-0520">NAD</keyword>
<dbReference type="InterPro" id="IPR007329">
    <property type="entry name" value="FMN-bd"/>
</dbReference>
<comment type="subcellular location">
    <subcellularLocation>
        <location evidence="16">Cell inner membrane</location>
        <topology evidence="16">Single-pass membrane protein</topology>
    </subcellularLocation>
</comment>
<dbReference type="RefSeq" id="WP_013766814.1">
    <property type="nucleotide sequence ID" value="NC_015510.1"/>
</dbReference>
<reference key="2">
    <citation type="submission" date="2011-04" db="EMBL/GenBank/DDBJ databases">
        <title>Complete sequence of chromosome of Haliscomenobacter hydrossis DSM 1100.</title>
        <authorList>
            <consortium name="US DOE Joint Genome Institute (JGI-PGF)"/>
            <person name="Lucas S."/>
            <person name="Han J."/>
            <person name="Lapidus A."/>
            <person name="Bruce D."/>
            <person name="Goodwin L."/>
            <person name="Pitluck S."/>
            <person name="Peters L."/>
            <person name="Kyrpides N."/>
            <person name="Mavromatis K."/>
            <person name="Ivanova N."/>
            <person name="Ovchinnikova G."/>
            <person name="Pagani I."/>
            <person name="Daligault H."/>
            <person name="Detter J.C."/>
            <person name="Han C."/>
            <person name="Land M."/>
            <person name="Hauser L."/>
            <person name="Markowitz V."/>
            <person name="Cheng J.-F."/>
            <person name="Hugenholtz P."/>
            <person name="Woyke T."/>
            <person name="Wu D."/>
            <person name="Verbarg S."/>
            <person name="Frueling A."/>
            <person name="Brambilla E."/>
            <person name="Klenk H.-P."/>
            <person name="Eisen J.A."/>
        </authorList>
    </citation>
    <scope>NUCLEOTIDE SEQUENCE</scope>
    <source>
        <strain>DSM 1100</strain>
    </source>
</reference>
<dbReference type="PANTHER" id="PTHR37838">
    <property type="entry name" value="NA(+)-TRANSLOCATING NADH-QUINONE REDUCTASE SUBUNIT C"/>
    <property type="match status" value="1"/>
</dbReference>
<evidence type="ECO:0000256" key="6">
    <source>
        <dbReference type="ARBA" id="ARBA00022643"/>
    </source>
</evidence>
<evidence type="ECO:0000313" key="19">
    <source>
        <dbReference type="Proteomes" id="UP000008461"/>
    </source>
</evidence>
<dbReference type="eggNOG" id="COG2869">
    <property type="taxonomic scope" value="Bacteria"/>
</dbReference>
<evidence type="ECO:0000256" key="2">
    <source>
        <dbReference type="ARBA" id="ARBA00022475"/>
    </source>
</evidence>
<dbReference type="STRING" id="760192.Halhy_4434"/>
<evidence type="ECO:0000313" key="18">
    <source>
        <dbReference type="EMBL" id="AEE52276.1"/>
    </source>
</evidence>
<dbReference type="EMBL" id="CP002691">
    <property type="protein sequence ID" value="AEE52276.1"/>
    <property type="molecule type" value="Genomic_DNA"/>
</dbReference>
<keyword evidence="1 16" id="KW-0813">Transport</keyword>
<evidence type="ECO:0000256" key="15">
    <source>
        <dbReference type="ARBA" id="ARBA00023201"/>
    </source>
</evidence>
<dbReference type="SMART" id="SM00900">
    <property type="entry name" value="FMN_bind"/>
    <property type="match status" value="1"/>
</dbReference>
<dbReference type="GO" id="GO:0016655">
    <property type="term" value="F:oxidoreductase activity, acting on NAD(P)H, quinone or similar compound as acceptor"/>
    <property type="evidence" value="ECO:0007669"/>
    <property type="project" value="UniProtKB-UniRule"/>
</dbReference>
<dbReference type="HOGENOM" id="CLU_077882_0_0_10"/>
<dbReference type="GO" id="GO:0006814">
    <property type="term" value="P:sodium ion transport"/>
    <property type="evidence" value="ECO:0007669"/>
    <property type="project" value="UniProtKB-UniRule"/>
</dbReference>
<sequence length="237" mass="26329">MYSNRYITIYTLIMTLVVSVVLAFTVTGLKPFHDEAEAIYKKRDILSAIESQLPKKLVDMTDEEVLSLFDSKVEQVVINAEGESLQGIKAEKVDMASEEKKPENERKYPLYIYQSEQGKIYLASVRGNGLWDKIWAYVAIKEDLNTIVGTAFGHVGETPGLGAEIKDNPGFPKQFEGKQIMNDQGEYVSVKVVKGGAKDPLHEVDGISGATITSVGVSEMMVRGLEVYLPYLQAQKK</sequence>
<keyword evidence="11 16" id="KW-0915">Sodium</keyword>
<comment type="similarity">
    <text evidence="16">Belongs to the NqrC family.</text>
</comment>
<reference evidence="18 19" key="1">
    <citation type="journal article" date="2011" name="Stand. Genomic Sci.">
        <title>Complete genome sequence of Haliscomenobacter hydrossis type strain (O).</title>
        <authorList>
            <consortium name="US DOE Joint Genome Institute (JGI-PGF)"/>
            <person name="Daligault H."/>
            <person name="Lapidus A."/>
            <person name="Zeytun A."/>
            <person name="Nolan M."/>
            <person name="Lucas S."/>
            <person name="Del Rio T.G."/>
            <person name="Tice H."/>
            <person name="Cheng J.F."/>
            <person name="Tapia R."/>
            <person name="Han C."/>
            <person name="Goodwin L."/>
            <person name="Pitluck S."/>
            <person name="Liolios K."/>
            <person name="Pagani I."/>
            <person name="Ivanova N."/>
            <person name="Huntemann M."/>
            <person name="Mavromatis K."/>
            <person name="Mikhailova N."/>
            <person name="Pati A."/>
            <person name="Chen A."/>
            <person name="Palaniappan K."/>
            <person name="Land M."/>
            <person name="Hauser L."/>
            <person name="Brambilla E.M."/>
            <person name="Rohde M."/>
            <person name="Verbarg S."/>
            <person name="Goker M."/>
            <person name="Bristow J."/>
            <person name="Eisen J.A."/>
            <person name="Markowitz V."/>
            <person name="Hugenholtz P."/>
            <person name="Kyrpides N.C."/>
            <person name="Klenk H.P."/>
            <person name="Woyke T."/>
        </authorList>
    </citation>
    <scope>NUCLEOTIDE SEQUENCE [LARGE SCALE GENOMIC DNA]</scope>
    <source>
        <strain evidence="19">ATCC 27775 / DSM 1100 / LMG 10767 / O</strain>
    </source>
</reference>
<organism evidence="18 19">
    <name type="scientific">Haliscomenobacter hydrossis (strain ATCC 27775 / DSM 1100 / LMG 10767 / O)</name>
    <dbReference type="NCBI Taxonomy" id="760192"/>
    <lineage>
        <taxon>Bacteria</taxon>
        <taxon>Pseudomonadati</taxon>
        <taxon>Bacteroidota</taxon>
        <taxon>Saprospiria</taxon>
        <taxon>Saprospirales</taxon>
        <taxon>Haliscomenobacteraceae</taxon>
        <taxon>Haliscomenobacter</taxon>
    </lineage>
</organism>
<keyword evidence="15 16" id="KW-0739">Sodium transport</keyword>
<keyword evidence="13 16" id="KW-0830">Ubiquinone</keyword>
<comment type="cofactor">
    <cofactor evidence="16">
        <name>FMN</name>
        <dbReference type="ChEBI" id="CHEBI:58210"/>
    </cofactor>
</comment>
<keyword evidence="2 16" id="KW-1003">Cell membrane</keyword>
<keyword evidence="3 16" id="KW-0997">Cell inner membrane</keyword>
<keyword evidence="7 16" id="KW-0812">Transmembrane</keyword>
<evidence type="ECO:0000256" key="16">
    <source>
        <dbReference type="HAMAP-Rule" id="MF_00427"/>
    </source>
</evidence>
<keyword evidence="6 16" id="KW-0288">FMN</keyword>
<keyword evidence="12 16" id="KW-0406">Ion transport</keyword>
<dbReference type="NCBIfam" id="TIGR01938">
    <property type="entry name" value="nqrC"/>
    <property type="match status" value="1"/>
</dbReference>
<keyword evidence="19" id="KW-1185">Reference proteome</keyword>
<evidence type="ECO:0000256" key="4">
    <source>
        <dbReference type="ARBA" id="ARBA00022553"/>
    </source>
</evidence>
<protein>
    <recommendedName>
        <fullName evidence="16">Na(+)-translocating NADH-quinone reductase subunit C</fullName>
        <shortName evidence="16">Na(+)-NQR subunit C</shortName>
        <shortName evidence="16">Na(+)-translocating NQR subunit C</shortName>
        <ecNumber evidence="16">7.2.1.1</ecNumber>
    </recommendedName>
    <alternativeName>
        <fullName evidence="16">NQR complex subunit C</fullName>
    </alternativeName>
    <alternativeName>
        <fullName evidence="16">NQR-1 subunit C</fullName>
    </alternativeName>
</protein>
<evidence type="ECO:0000256" key="7">
    <source>
        <dbReference type="ARBA" id="ARBA00022692"/>
    </source>
</evidence>
<dbReference type="KEGG" id="hhy:Halhy_4434"/>
<dbReference type="GO" id="GO:0010181">
    <property type="term" value="F:FMN binding"/>
    <property type="evidence" value="ECO:0007669"/>
    <property type="project" value="UniProtKB-UniRule"/>
</dbReference>
<evidence type="ECO:0000256" key="1">
    <source>
        <dbReference type="ARBA" id="ARBA00022448"/>
    </source>
</evidence>
<comment type="subunit">
    <text evidence="16">Composed of six subunits; NqrA, NqrB, NqrC, NqrD, NqrE and NqrF.</text>
</comment>
<evidence type="ECO:0000256" key="9">
    <source>
        <dbReference type="ARBA" id="ARBA00022989"/>
    </source>
</evidence>
<dbReference type="AlphaFoldDB" id="F4KQZ1"/>
<keyword evidence="5 16" id="KW-0285">Flavoprotein</keyword>
<evidence type="ECO:0000256" key="13">
    <source>
        <dbReference type="ARBA" id="ARBA00023075"/>
    </source>
</evidence>
<evidence type="ECO:0000256" key="3">
    <source>
        <dbReference type="ARBA" id="ARBA00022519"/>
    </source>
</evidence>
<proteinExistence type="inferred from homology"/>
<evidence type="ECO:0000256" key="14">
    <source>
        <dbReference type="ARBA" id="ARBA00023136"/>
    </source>
</evidence>
<accession>F4KQZ1</accession>
<keyword evidence="4 16" id="KW-0597">Phosphoprotein</keyword>
<dbReference type="GO" id="GO:0005886">
    <property type="term" value="C:plasma membrane"/>
    <property type="evidence" value="ECO:0007669"/>
    <property type="project" value="UniProtKB-SubCell"/>
</dbReference>
<comment type="caution">
    <text evidence="16">Lacks conserved residue(s) required for the propagation of feature annotation.</text>
</comment>
<keyword evidence="14 16" id="KW-0472">Membrane</keyword>
<comment type="function">
    <text evidence="16">NQR complex catalyzes the reduction of ubiquinone-1 to ubiquinol by two successive reactions, coupled with the transport of Na(+) ions from the cytoplasm to the periplasm. NqrA to NqrE are probably involved in the second step, the conversion of ubisemiquinone to ubiquinol.</text>
</comment>
<dbReference type="Proteomes" id="UP000008461">
    <property type="component" value="Chromosome"/>
</dbReference>
<gene>
    <name evidence="16" type="primary">nqrC</name>
    <name evidence="18" type="ordered locus">Halhy_4434</name>
</gene>
<dbReference type="OrthoDB" id="9813828at2"/>
<evidence type="ECO:0000259" key="17">
    <source>
        <dbReference type="SMART" id="SM00900"/>
    </source>
</evidence>
<feature type="transmembrane region" description="Helical" evidence="16">
    <location>
        <begin position="6"/>
        <end position="26"/>
    </location>
</feature>
<evidence type="ECO:0000256" key="5">
    <source>
        <dbReference type="ARBA" id="ARBA00022630"/>
    </source>
</evidence>
<evidence type="ECO:0000256" key="8">
    <source>
        <dbReference type="ARBA" id="ARBA00022967"/>
    </source>
</evidence>
<comment type="catalytic activity">
    <reaction evidence="16">
        <text>a ubiquinone + n Na(+)(in) + NADH + H(+) = a ubiquinol + n Na(+)(out) + NAD(+)</text>
        <dbReference type="Rhea" id="RHEA:47748"/>
        <dbReference type="Rhea" id="RHEA-COMP:9565"/>
        <dbReference type="Rhea" id="RHEA-COMP:9566"/>
        <dbReference type="ChEBI" id="CHEBI:15378"/>
        <dbReference type="ChEBI" id="CHEBI:16389"/>
        <dbReference type="ChEBI" id="CHEBI:17976"/>
        <dbReference type="ChEBI" id="CHEBI:29101"/>
        <dbReference type="ChEBI" id="CHEBI:57540"/>
        <dbReference type="ChEBI" id="CHEBI:57945"/>
        <dbReference type="EC" id="7.2.1.1"/>
    </reaction>
</comment>
<dbReference type="HAMAP" id="MF_00427">
    <property type="entry name" value="NqrC"/>
    <property type="match status" value="1"/>
</dbReference>
<dbReference type="EC" id="7.2.1.1" evidence="16"/>
<keyword evidence="9 16" id="KW-1133">Transmembrane helix</keyword>
<evidence type="ECO:0000256" key="12">
    <source>
        <dbReference type="ARBA" id="ARBA00023065"/>
    </source>
</evidence>
<dbReference type="PANTHER" id="PTHR37838:SF1">
    <property type="entry name" value="NA(+)-TRANSLOCATING NADH-QUINONE REDUCTASE SUBUNIT C"/>
    <property type="match status" value="1"/>
</dbReference>
<keyword evidence="8 16" id="KW-1278">Translocase</keyword>
<feature type="modified residue" description="FMN phosphoryl threonine" evidence="16">
    <location>
        <position position="211"/>
    </location>
</feature>
<feature type="domain" description="FMN-binding" evidence="17">
    <location>
        <begin position="129"/>
        <end position="228"/>
    </location>
</feature>
<name>F4KQZ1_HALH1</name>
<dbReference type="Pfam" id="PF04205">
    <property type="entry name" value="FMN_bind"/>
    <property type="match status" value="1"/>
</dbReference>